<evidence type="ECO:0000313" key="11">
    <source>
        <dbReference type="Proteomes" id="UP000066014"/>
    </source>
</evidence>
<keyword evidence="2 8" id="KW-1277">Toxin-antitoxin system</keyword>
<dbReference type="EMBL" id="AP014569">
    <property type="protein sequence ID" value="BAO82639.1"/>
    <property type="molecule type" value="Genomic_DNA"/>
</dbReference>
<dbReference type="GO" id="GO:0016787">
    <property type="term" value="F:hydrolase activity"/>
    <property type="evidence" value="ECO:0007669"/>
    <property type="project" value="UniProtKB-KW"/>
</dbReference>
<dbReference type="GO" id="GO:0090729">
    <property type="term" value="F:toxin activity"/>
    <property type="evidence" value="ECO:0007669"/>
    <property type="project" value="UniProtKB-KW"/>
</dbReference>
<reference evidence="10 11" key="1">
    <citation type="journal article" date="2014" name="Nat. Commun.">
        <title>Physiological and genomic features of highly alkaliphilic hydrogen-utilizing Betaproteobacteria from a continental serpentinizing site.</title>
        <authorList>
            <person name="Suzuki S."/>
            <person name="Kuenen J.G."/>
            <person name="Schipper K."/>
            <person name="van der Velde S."/>
            <person name="Ishii S."/>
            <person name="Wu A."/>
            <person name="Sorokin D.Y."/>
            <person name="Tenney A."/>
            <person name="Meng X.Y."/>
            <person name="Morrill P.L."/>
            <person name="Kamagata Y."/>
            <person name="Muyzer G."/>
            <person name="Nealson K.H."/>
        </authorList>
    </citation>
    <scope>NUCLEOTIDE SEQUENCE [LARGE SCALE GENOMIC DNA]</scope>
    <source>
        <strain evidence="10 11">B1</strain>
    </source>
</reference>
<keyword evidence="6 8" id="KW-0460">Magnesium</keyword>
<evidence type="ECO:0000256" key="1">
    <source>
        <dbReference type="ARBA" id="ARBA00001946"/>
    </source>
</evidence>
<feature type="binding site" evidence="8">
    <location>
        <position position="6"/>
    </location>
    <ligand>
        <name>Mg(2+)</name>
        <dbReference type="ChEBI" id="CHEBI:18420"/>
    </ligand>
</feature>
<dbReference type="HAMAP" id="MF_00265">
    <property type="entry name" value="VapC_Nob1"/>
    <property type="match status" value="1"/>
</dbReference>
<dbReference type="CDD" id="cd18745">
    <property type="entry name" value="PIN_VapC4-5_FitB-like"/>
    <property type="match status" value="1"/>
</dbReference>
<feature type="domain" description="PIN" evidence="9">
    <location>
        <begin position="3"/>
        <end position="124"/>
    </location>
</feature>
<evidence type="ECO:0000313" key="10">
    <source>
        <dbReference type="EMBL" id="BAO82639.1"/>
    </source>
</evidence>
<evidence type="ECO:0000256" key="4">
    <source>
        <dbReference type="ARBA" id="ARBA00022723"/>
    </source>
</evidence>
<evidence type="ECO:0000256" key="7">
    <source>
        <dbReference type="ARBA" id="ARBA00038093"/>
    </source>
</evidence>
<evidence type="ECO:0000256" key="6">
    <source>
        <dbReference type="ARBA" id="ARBA00022842"/>
    </source>
</evidence>
<organism evidence="10 11">
    <name type="scientific">Serpentinimonas maccroryi</name>
    <dbReference type="NCBI Taxonomy" id="1458426"/>
    <lineage>
        <taxon>Bacteria</taxon>
        <taxon>Pseudomonadati</taxon>
        <taxon>Pseudomonadota</taxon>
        <taxon>Betaproteobacteria</taxon>
        <taxon>Burkholderiales</taxon>
        <taxon>Comamonadaceae</taxon>
        <taxon>Serpentinimonas</taxon>
    </lineage>
</organism>
<protein>
    <recommendedName>
        <fullName evidence="8">Ribonuclease VapC</fullName>
        <shortName evidence="8">RNase VapC</shortName>
        <ecNumber evidence="8">3.1.-.-</ecNumber>
    </recommendedName>
    <alternativeName>
        <fullName evidence="8">Toxin VapC</fullName>
    </alternativeName>
</protein>
<comment type="function">
    <text evidence="8">Toxic component of a toxin-antitoxin (TA) system. An RNase.</text>
</comment>
<dbReference type="PANTHER" id="PTHR33653">
    <property type="entry name" value="RIBONUCLEASE VAPC2"/>
    <property type="match status" value="1"/>
</dbReference>
<dbReference type="RefSeq" id="WP_045534687.1">
    <property type="nucleotide sequence ID" value="NZ_AP014569.1"/>
</dbReference>
<dbReference type="GO" id="GO:0004540">
    <property type="term" value="F:RNA nuclease activity"/>
    <property type="evidence" value="ECO:0007669"/>
    <property type="project" value="InterPro"/>
</dbReference>
<proteinExistence type="inferred from homology"/>
<evidence type="ECO:0000256" key="5">
    <source>
        <dbReference type="ARBA" id="ARBA00022801"/>
    </source>
</evidence>
<comment type="cofactor">
    <cofactor evidence="1 8">
        <name>Mg(2+)</name>
        <dbReference type="ChEBI" id="CHEBI:18420"/>
    </cofactor>
</comment>
<comment type="similarity">
    <text evidence="7 8">Belongs to the PINc/VapC protein family.</text>
</comment>
<evidence type="ECO:0000256" key="3">
    <source>
        <dbReference type="ARBA" id="ARBA00022722"/>
    </source>
</evidence>
<accession>A0A060NUQ8</accession>
<evidence type="ECO:0000256" key="8">
    <source>
        <dbReference type="HAMAP-Rule" id="MF_00265"/>
    </source>
</evidence>
<dbReference type="HOGENOM" id="CLU_118482_5_3_4"/>
<dbReference type="PANTHER" id="PTHR33653:SF1">
    <property type="entry name" value="RIBONUCLEASE VAPC2"/>
    <property type="match status" value="1"/>
</dbReference>
<dbReference type="Proteomes" id="UP000066014">
    <property type="component" value="Chromosome"/>
</dbReference>
<dbReference type="EC" id="3.1.-.-" evidence="8"/>
<sequence length="145" mass="16005">MPYLLDTNILIYFFKNQGAVRQHMAQQRDTDIRLCTPVLWELLSGAYKSAQPQTQLLKLAALQGRLRIHDFDPPAAEKAARIRAQLEAQGSPIGPIDTLIAGIALAHGLCLVTRNTREFGRVPGLQLVNWFDDGAALPLLSPHAL</sequence>
<dbReference type="InterPro" id="IPR002716">
    <property type="entry name" value="PIN_dom"/>
</dbReference>
<keyword evidence="5 8" id="KW-0378">Hydrolase</keyword>
<dbReference type="SUPFAM" id="SSF88723">
    <property type="entry name" value="PIN domain-like"/>
    <property type="match status" value="1"/>
</dbReference>
<feature type="binding site" evidence="8">
    <location>
        <position position="97"/>
    </location>
    <ligand>
        <name>Mg(2+)</name>
        <dbReference type="ChEBI" id="CHEBI:18420"/>
    </ligand>
</feature>
<keyword evidence="3 8" id="KW-0540">Nuclease</keyword>
<dbReference type="InterPro" id="IPR029060">
    <property type="entry name" value="PIN-like_dom_sf"/>
</dbReference>
<dbReference type="AlphaFoldDB" id="A0A060NUQ8"/>
<evidence type="ECO:0000259" key="9">
    <source>
        <dbReference type="Pfam" id="PF01850"/>
    </source>
</evidence>
<keyword evidence="4 8" id="KW-0479">Metal-binding</keyword>
<name>A0A060NUQ8_9BURK</name>
<keyword evidence="8" id="KW-0800">Toxin</keyword>
<dbReference type="STRING" id="1458426.SMCB_0411"/>
<gene>
    <name evidence="8" type="primary">vapC</name>
    <name evidence="10" type="ORF">SMCB_0411</name>
</gene>
<dbReference type="InterPro" id="IPR022907">
    <property type="entry name" value="VapC_family"/>
</dbReference>
<dbReference type="InterPro" id="IPR050556">
    <property type="entry name" value="Type_II_TA_system_RNase"/>
</dbReference>
<evidence type="ECO:0000256" key="2">
    <source>
        <dbReference type="ARBA" id="ARBA00022649"/>
    </source>
</evidence>
<dbReference type="KEGG" id="cbab:SMCB_0411"/>
<keyword evidence="11" id="KW-1185">Reference proteome</keyword>
<dbReference type="OrthoDB" id="9796690at2"/>
<dbReference type="GO" id="GO:0000287">
    <property type="term" value="F:magnesium ion binding"/>
    <property type="evidence" value="ECO:0007669"/>
    <property type="project" value="UniProtKB-UniRule"/>
</dbReference>
<dbReference type="Gene3D" id="3.40.50.1010">
    <property type="entry name" value="5'-nuclease"/>
    <property type="match status" value="1"/>
</dbReference>
<dbReference type="Pfam" id="PF01850">
    <property type="entry name" value="PIN"/>
    <property type="match status" value="1"/>
</dbReference>